<dbReference type="SUPFAM" id="SSF52833">
    <property type="entry name" value="Thioredoxin-like"/>
    <property type="match status" value="1"/>
</dbReference>
<dbReference type="InterPro" id="IPR036249">
    <property type="entry name" value="Thioredoxin-like_sf"/>
</dbReference>
<protein>
    <submittedName>
        <fullName evidence="11">Uncharacterized protein AlNc14C48G3870</fullName>
    </submittedName>
    <submittedName>
        <fullName evidence="12">Uncharacterized protein AlNc14C50G3920</fullName>
    </submittedName>
</protein>
<reference evidence="11" key="2">
    <citation type="submission" date="2011-02" db="EMBL/GenBank/DDBJ databases">
        <authorList>
            <person name="MacLean D."/>
        </authorList>
    </citation>
    <scope>NUCLEOTIDE SEQUENCE</scope>
</reference>
<evidence type="ECO:0000313" key="11">
    <source>
        <dbReference type="EMBL" id="CCA18337.1"/>
    </source>
</evidence>
<keyword evidence="4 9" id="KW-0812">Transmembrane</keyword>
<dbReference type="PANTHER" id="PTHR12692">
    <property type="entry name" value="DOLICHYL-DIPHOSPHOOLIGOSACCHARIDE--PROTEIN GLYCOSYLTRANSFERASE-RELATED"/>
    <property type="match status" value="1"/>
</dbReference>
<dbReference type="HOGENOM" id="CLU_786317_0_0_1"/>
<gene>
    <name evidence="11" type="primary">AlNc14C48G3870</name>
    <name evidence="12" type="synonym">AlNc14C50G3920</name>
    <name evidence="11" type="ORF">ALNC14_044800</name>
    <name evidence="12" type="ORF">ALNC14_045330</name>
</gene>
<feature type="transmembrane region" description="Helical" evidence="9">
    <location>
        <begin position="246"/>
        <end position="264"/>
    </location>
</feature>
<sequence>MFLLPIRVIKITFVATLLSSLTHEYDAKRKKSEGEMLSGVEKISALHEYEKDGIIKITSTMYKKYIMRPNRPYHSFVLFTALSERFNCAACRSIKPDISQVAKSYHAATQTKLGSHDGLPIFFMEADYDQCTEIFQLHGVTTVPFVYYIAPNMDEDTNEALPKKVTQQKRDLLNFGQSGQGAQKITAFVARKTGFQIELLESKAYLYTLVAAVLVAIFIVGFFAVHNTDLILGWIRRKALWMTVSLLFYGLSVSGMVFCIIRNPPPYHMTKNGRQYFHPEGRSQFVYEGLIIGGFDIMAAFCIILMSQWAIYLKRPSVRLPATVLCVAGFIVMYKAMVVCYTTKNRWYRGWMGI</sequence>
<dbReference type="PANTHER" id="PTHR12692:SF0">
    <property type="entry name" value="GH11935P"/>
    <property type="match status" value="1"/>
</dbReference>
<dbReference type="GO" id="GO:0008250">
    <property type="term" value="C:oligosaccharyltransferase complex"/>
    <property type="evidence" value="ECO:0007669"/>
    <property type="project" value="TreeGrafter"/>
</dbReference>
<keyword evidence="7 9" id="KW-1133">Transmembrane helix</keyword>
<keyword evidence="6" id="KW-0256">Endoplasmic reticulum</keyword>
<evidence type="ECO:0000256" key="10">
    <source>
        <dbReference type="SAM" id="SignalP"/>
    </source>
</evidence>
<accession>F0WB14</accession>
<keyword evidence="8 9" id="KW-0472">Membrane</keyword>
<evidence type="ECO:0000313" key="12">
    <source>
        <dbReference type="EMBL" id="CCA18390.1"/>
    </source>
</evidence>
<evidence type="ECO:0000256" key="8">
    <source>
        <dbReference type="ARBA" id="ARBA00023136"/>
    </source>
</evidence>
<dbReference type="InterPro" id="IPR021149">
    <property type="entry name" value="OligosaccharylTrfase_OST3/OST6"/>
</dbReference>
<evidence type="ECO:0000256" key="7">
    <source>
        <dbReference type="ARBA" id="ARBA00022989"/>
    </source>
</evidence>
<dbReference type="EMBL" id="FR824093">
    <property type="protein sequence ID" value="CCA18337.1"/>
    <property type="molecule type" value="Genomic_DNA"/>
</dbReference>
<dbReference type="EMBL" id="FR824095">
    <property type="protein sequence ID" value="CCA18390.1"/>
    <property type="molecule type" value="Genomic_DNA"/>
</dbReference>
<evidence type="ECO:0000256" key="9">
    <source>
        <dbReference type="SAM" id="Phobius"/>
    </source>
</evidence>
<feature type="transmembrane region" description="Helical" evidence="9">
    <location>
        <begin position="322"/>
        <end position="342"/>
    </location>
</feature>
<proteinExistence type="inferred from homology"/>
<dbReference type="TCDB" id="1.A.76.1.7">
    <property type="family name" value="the magnesium transporter1 (magt1) family"/>
</dbReference>
<feature type="chain" id="PRO_5010831135" evidence="10">
    <location>
        <begin position="28"/>
        <end position="354"/>
    </location>
</feature>
<feature type="transmembrane region" description="Helical" evidence="9">
    <location>
        <begin position="285"/>
        <end position="310"/>
    </location>
</feature>
<keyword evidence="5 10" id="KW-0732">Signal</keyword>
<evidence type="ECO:0000256" key="1">
    <source>
        <dbReference type="ARBA" id="ARBA00002791"/>
    </source>
</evidence>
<evidence type="ECO:0000256" key="6">
    <source>
        <dbReference type="ARBA" id="ARBA00022824"/>
    </source>
</evidence>
<dbReference type="Gene3D" id="3.40.30.10">
    <property type="entry name" value="Glutaredoxin"/>
    <property type="match status" value="1"/>
</dbReference>
<reference evidence="11" key="1">
    <citation type="journal article" date="2011" name="PLoS Biol.">
        <title>Gene gain and loss during evolution of obligate parasitism in the white rust pathogen of Arabidopsis thaliana.</title>
        <authorList>
            <person name="Kemen E."/>
            <person name="Gardiner A."/>
            <person name="Schultz-Larsen T."/>
            <person name="Kemen A.C."/>
            <person name="Balmuth A.L."/>
            <person name="Robert-Seilaniantz A."/>
            <person name="Bailey K."/>
            <person name="Holub E."/>
            <person name="Studholme D.J."/>
            <person name="Maclean D."/>
            <person name="Jones J.D."/>
        </authorList>
    </citation>
    <scope>NUCLEOTIDE SEQUENCE</scope>
</reference>
<dbReference type="Pfam" id="PF04756">
    <property type="entry name" value="OST3_OST6"/>
    <property type="match status" value="1"/>
</dbReference>
<comment type="subcellular location">
    <subcellularLocation>
        <location evidence="2">Endoplasmic reticulum membrane</location>
        <topology evidence="2">Multi-pass membrane protein</topology>
    </subcellularLocation>
</comment>
<organism evidence="11">
    <name type="scientific">Albugo laibachii Nc14</name>
    <dbReference type="NCBI Taxonomy" id="890382"/>
    <lineage>
        <taxon>Eukaryota</taxon>
        <taxon>Sar</taxon>
        <taxon>Stramenopiles</taxon>
        <taxon>Oomycota</taxon>
        <taxon>Peronosporomycetes</taxon>
        <taxon>Albuginales</taxon>
        <taxon>Albuginaceae</taxon>
        <taxon>Albugo</taxon>
    </lineage>
</organism>
<dbReference type="GO" id="GO:0018279">
    <property type="term" value="P:protein N-linked glycosylation via asparagine"/>
    <property type="evidence" value="ECO:0007669"/>
    <property type="project" value="TreeGrafter"/>
</dbReference>
<evidence type="ECO:0000256" key="5">
    <source>
        <dbReference type="ARBA" id="ARBA00022729"/>
    </source>
</evidence>
<comment type="function">
    <text evidence="1">Subunit of the oligosaccharyl transferase (OST) complex that catalyzes the initial transfer of a defined glycan (Glc(3)Man(9)GlcNAc(2) in eukaryotes) from the lipid carrier dolichol-pyrophosphate to an asparagine residue within an Asn-X-Ser/Thr consensus motif in nascent polypeptide chains, the first step in protein N-glycosylation. N-glycosylation occurs cotranslationally and the complex associates with the Sec61 complex at the channel-forming translocon complex that mediates protein translocation across the endoplasmic reticulum (ER). All subunits are required for a maximal enzyme activity.</text>
</comment>
<feature type="transmembrane region" description="Helical" evidence="9">
    <location>
        <begin position="204"/>
        <end position="226"/>
    </location>
</feature>
<feature type="signal peptide" evidence="10">
    <location>
        <begin position="1"/>
        <end position="27"/>
    </location>
</feature>
<evidence type="ECO:0000256" key="2">
    <source>
        <dbReference type="ARBA" id="ARBA00004477"/>
    </source>
</evidence>
<name>F0WB14_9STRA</name>
<dbReference type="AlphaFoldDB" id="F0WB14"/>
<comment type="similarity">
    <text evidence="3">Belongs to the OST3/OST6 family.</text>
</comment>
<evidence type="ECO:0000256" key="4">
    <source>
        <dbReference type="ARBA" id="ARBA00022692"/>
    </source>
</evidence>
<evidence type="ECO:0000256" key="3">
    <source>
        <dbReference type="ARBA" id="ARBA00009561"/>
    </source>
</evidence>